<evidence type="ECO:0000313" key="2">
    <source>
        <dbReference type="EMBL" id="TDU63028.1"/>
    </source>
</evidence>
<protein>
    <submittedName>
        <fullName evidence="2">Uncharacterized protein</fullName>
    </submittedName>
</protein>
<dbReference type="EMBL" id="SOCA01000017">
    <property type="protein sequence ID" value="TDU63028.1"/>
    <property type="molecule type" value="Genomic_DNA"/>
</dbReference>
<dbReference type="Proteomes" id="UP000295662">
    <property type="component" value="Unassembled WGS sequence"/>
</dbReference>
<name>A0A4R7RI98_9BACT</name>
<gene>
    <name evidence="2" type="ORF">EI77_04548</name>
</gene>
<accession>A0A4R7RI98</accession>
<evidence type="ECO:0000256" key="1">
    <source>
        <dbReference type="SAM" id="MobiDB-lite"/>
    </source>
</evidence>
<feature type="region of interest" description="Disordered" evidence="1">
    <location>
        <begin position="1"/>
        <end position="21"/>
    </location>
</feature>
<proteinExistence type="predicted"/>
<dbReference type="AlphaFoldDB" id="A0A4R7RI98"/>
<reference evidence="2 3" key="1">
    <citation type="submission" date="2019-03" db="EMBL/GenBank/DDBJ databases">
        <title>Genomic Encyclopedia of Archaeal and Bacterial Type Strains, Phase II (KMG-II): from individual species to whole genera.</title>
        <authorList>
            <person name="Goeker M."/>
        </authorList>
    </citation>
    <scope>NUCLEOTIDE SEQUENCE [LARGE SCALE GENOMIC DNA]</scope>
    <source>
        <strain evidence="2 3">ATCC 25309</strain>
    </source>
</reference>
<feature type="compositionally biased region" description="Basic and acidic residues" evidence="1">
    <location>
        <begin position="1"/>
        <end position="10"/>
    </location>
</feature>
<evidence type="ECO:0000313" key="3">
    <source>
        <dbReference type="Proteomes" id="UP000295662"/>
    </source>
</evidence>
<comment type="caution">
    <text evidence="2">The sequence shown here is derived from an EMBL/GenBank/DDBJ whole genome shotgun (WGS) entry which is preliminary data.</text>
</comment>
<organism evidence="2 3">
    <name type="scientific">Prosthecobacter fusiformis</name>
    <dbReference type="NCBI Taxonomy" id="48464"/>
    <lineage>
        <taxon>Bacteria</taxon>
        <taxon>Pseudomonadati</taxon>
        <taxon>Verrucomicrobiota</taxon>
        <taxon>Verrucomicrobiia</taxon>
        <taxon>Verrucomicrobiales</taxon>
        <taxon>Verrucomicrobiaceae</taxon>
        <taxon>Prosthecobacter</taxon>
    </lineage>
</organism>
<sequence length="54" mass="5878">PPPRAAKLDPRPPTPDFHGLRQKLHSPASLKQAILFREILGPPKALQSSADAPF</sequence>
<feature type="non-terminal residue" evidence="2">
    <location>
        <position position="1"/>
    </location>
</feature>
<keyword evidence="3" id="KW-1185">Reference proteome</keyword>